<dbReference type="Proteomes" id="UP000254889">
    <property type="component" value="Chromosome"/>
</dbReference>
<dbReference type="GO" id="GO:0035888">
    <property type="term" value="F:isoguanine deaminase activity"/>
    <property type="evidence" value="ECO:0007669"/>
    <property type="project" value="TreeGrafter"/>
</dbReference>
<feature type="domain" description="Amidohydrolase 3" evidence="1">
    <location>
        <begin position="208"/>
        <end position="421"/>
    </location>
</feature>
<dbReference type="InterPro" id="IPR013108">
    <property type="entry name" value="Amidohydro_3"/>
</dbReference>
<dbReference type="GO" id="GO:0006209">
    <property type="term" value="P:cytosine catabolic process"/>
    <property type="evidence" value="ECO:0007669"/>
    <property type="project" value="TreeGrafter"/>
</dbReference>
<name>A0A345ZWC0_9HYPH</name>
<dbReference type="Gene3D" id="2.30.40.10">
    <property type="entry name" value="Urease, subunit C, domain 1"/>
    <property type="match status" value="1"/>
</dbReference>
<dbReference type="KEGG" id="ptaw:DW352_12250"/>
<dbReference type="InterPro" id="IPR052349">
    <property type="entry name" value="Metallo-hydrolase_Enzymes"/>
</dbReference>
<dbReference type="InterPro" id="IPR011059">
    <property type="entry name" value="Metal-dep_hydrolase_composite"/>
</dbReference>
<dbReference type="RefSeq" id="WP_115691596.1">
    <property type="nucleotide sequence ID" value="NZ_CP031417.1"/>
</dbReference>
<dbReference type="InterPro" id="IPR032466">
    <property type="entry name" value="Metal_Hydrolase"/>
</dbReference>
<dbReference type="EMBL" id="CP031417">
    <property type="protein sequence ID" value="AXK81217.1"/>
    <property type="molecule type" value="Genomic_DNA"/>
</dbReference>
<dbReference type="PANTHER" id="PTHR32027:SF0">
    <property type="entry name" value="CYTOSINE DEAMINASE"/>
    <property type="match status" value="1"/>
</dbReference>
<proteinExistence type="predicted"/>
<dbReference type="NCBIfam" id="NF005759">
    <property type="entry name" value="PRK07583.1"/>
    <property type="match status" value="1"/>
</dbReference>
<keyword evidence="2" id="KW-0378">Hydrolase</keyword>
<evidence type="ECO:0000313" key="2">
    <source>
        <dbReference type="EMBL" id="AXK81217.1"/>
    </source>
</evidence>
<dbReference type="EC" id="3.5.4.1" evidence="2"/>
<evidence type="ECO:0000313" key="3">
    <source>
        <dbReference type="Proteomes" id="UP000254889"/>
    </source>
</evidence>
<protein>
    <submittedName>
        <fullName evidence="2">Cytosine deaminase</fullName>
        <ecNumber evidence="2">3.5.4.1</ecNumber>
    </submittedName>
</protein>
<keyword evidence="3" id="KW-1185">Reference proteome</keyword>
<dbReference type="PANTHER" id="PTHR32027">
    <property type="entry name" value="CYTOSINE DEAMINASE"/>
    <property type="match status" value="1"/>
</dbReference>
<dbReference type="Pfam" id="PF07969">
    <property type="entry name" value="Amidohydro_3"/>
    <property type="match status" value="1"/>
</dbReference>
<dbReference type="SUPFAM" id="SSF51556">
    <property type="entry name" value="Metallo-dependent hydrolases"/>
    <property type="match status" value="1"/>
</dbReference>
<organism evidence="2 3">
    <name type="scientific">Pseudolabrys taiwanensis</name>
    <dbReference type="NCBI Taxonomy" id="331696"/>
    <lineage>
        <taxon>Bacteria</taxon>
        <taxon>Pseudomonadati</taxon>
        <taxon>Pseudomonadota</taxon>
        <taxon>Alphaproteobacteria</taxon>
        <taxon>Hyphomicrobiales</taxon>
        <taxon>Xanthobacteraceae</taxon>
        <taxon>Pseudolabrys</taxon>
    </lineage>
</organism>
<dbReference type="AlphaFoldDB" id="A0A345ZWC0"/>
<evidence type="ECO:0000259" key="1">
    <source>
        <dbReference type="Pfam" id="PF07969"/>
    </source>
</evidence>
<dbReference type="SUPFAM" id="SSF51338">
    <property type="entry name" value="Composite domain of metallo-dependent hydrolases"/>
    <property type="match status" value="1"/>
</dbReference>
<gene>
    <name evidence="2" type="ORF">DW352_12250</name>
</gene>
<dbReference type="CDD" id="cd01293">
    <property type="entry name" value="Bact_CD"/>
    <property type="match status" value="1"/>
</dbReference>
<dbReference type="Gene3D" id="3.20.20.140">
    <property type="entry name" value="Metal-dependent hydrolases"/>
    <property type="match status" value="1"/>
</dbReference>
<reference evidence="2 3" key="1">
    <citation type="submission" date="2018-07" db="EMBL/GenBank/DDBJ databases">
        <authorList>
            <person name="Quirk P.G."/>
            <person name="Krulwich T.A."/>
        </authorList>
    </citation>
    <scope>NUCLEOTIDE SEQUENCE [LARGE SCALE GENOMIC DNA]</scope>
    <source>
        <strain evidence="2 3">CC-BB4</strain>
    </source>
</reference>
<dbReference type="OrthoDB" id="9815027at2"/>
<accession>A0A345ZWC0</accession>
<dbReference type="GO" id="GO:0004131">
    <property type="term" value="F:cytosine deaminase activity"/>
    <property type="evidence" value="ECO:0007669"/>
    <property type="project" value="UniProtKB-EC"/>
</dbReference>
<sequence length="455" mass="50323">MAPTRFADIAWPSARRYWIVNARVPACLLNDASAFTARDVEDQALADILIENGAFARIEPSSDTRDGLVIDIGGRQLWPTLIDIHTHLDKGHTVERGPNPDGTFLNARIATANDRPNWTMPDLRRRMRFGLRCAEAHGVSAIRTHIDTYPETIERSWPVVRELREEWAGRIALQAVSLCPVDLLTGDYGDRVARTVAQAQGLLGGVTRPAEGDHAATPANIAEQLDRLFTLAARHDIDVDLHVDETHDPLAASLPHIAQAALRHGYKGRVTCGHCCSLAQQSESDIDRTLDLVAEAELSIVTLPTVNLYLQDRTQGRTPRWRGVTVVHEMLKRGIRVAAAGDNCRDSFYAYGDHDVFDTFRQAVRILHLDHPLTIAPALVGANPSRIGKLEGHGSLAVGQPARFVVFNARSLNELVSRPHADRIVFRDGERLVTQVPDYDELIEQDEPAEAVRVA</sequence>